<proteinExistence type="predicted"/>
<dbReference type="EMBL" id="SSTE01011134">
    <property type="protein sequence ID" value="KAA0051789.1"/>
    <property type="molecule type" value="Genomic_DNA"/>
</dbReference>
<organism evidence="2 4">
    <name type="scientific">Cucumis melo var. makuwa</name>
    <name type="common">Oriental melon</name>
    <dbReference type="NCBI Taxonomy" id="1194695"/>
    <lineage>
        <taxon>Eukaryota</taxon>
        <taxon>Viridiplantae</taxon>
        <taxon>Streptophyta</taxon>
        <taxon>Embryophyta</taxon>
        <taxon>Tracheophyta</taxon>
        <taxon>Spermatophyta</taxon>
        <taxon>Magnoliopsida</taxon>
        <taxon>eudicotyledons</taxon>
        <taxon>Gunneridae</taxon>
        <taxon>Pentapetalae</taxon>
        <taxon>rosids</taxon>
        <taxon>fabids</taxon>
        <taxon>Cucurbitales</taxon>
        <taxon>Cucurbitaceae</taxon>
        <taxon>Benincaseae</taxon>
        <taxon>Cucumis</taxon>
    </lineage>
</organism>
<name>A0A5D3DDD0_CUCMM</name>
<evidence type="ECO:0000313" key="4">
    <source>
        <dbReference type="Proteomes" id="UP000321947"/>
    </source>
</evidence>
<evidence type="ECO:0000313" key="2">
    <source>
        <dbReference type="EMBL" id="TYK21450.1"/>
    </source>
</evidence>
<evidence type="ECO:0000313" key="3">
    <source>
        <dbReference type="Proteomes" id="UP000321393"/>
    </source>
</evidence>
<reference evidence="3 4" key="1">
    <citation type="submission" date="2019-08" db="EMBL/GenBank/DDBJ databases">
        <title>Draft genome sequences of two oriental melons (Cucumis melo L. var makuwa).</title>
        <authorList>
            <person name="Kwon S.-Y."/>
        </authorList>
    </citation>
    <scope>NUCLEOTIDE SEQUENCE [LARGE SCALE GENOMIC DNA]</scope>
    <source>
        <strain evidence="4">cv. Chang Bougi</strain>
        <strain evidence="3">cv. SW 3</strain>
        <tissue evidence="2">Leaf</tissue>
    </source>
</reference>
<dbReference type="EMBL" id="SSTD01005662">
    <property type="protein sequence ID" value="TYK21450.1"/>
    <property type="molecule type" value="Genomic_DNA"/>
</dbReference>
<comment type="caution">
    <text evidence="2">The sequence shown here is derived from an EMBL/GenBank/DDBJ whole genome shotgun (WGS) entry which is preliminary data.</text>
</comment>
<dbReference type="AlphaFoldDB" id="A0A5D3DDD0"/>
<gene>
    <name evidence="2" type="ORF">E5676_scaffold609G001220</name>
    <name evidence="1" type="ORF">E6C27_scaffold60G001960</name>
</gene>
<accession>A0A5D3DDD0</accession>
<dbReference type="Proteomes" id="UP000321947">
    <property type="component" value="Unassembled WGS sequence"/>
</dbReference>
<evidence type="ECO:0000313" key="1">
    <source>
        <dbReference type="EMBL" id="KAA0051789.1"/>
    </source>
</evidence>
<sequence>MRDQKPRSKLVLNEATDKSTRFVNEVGFSSRVDETNILETHVVIPDDDGVEDPLSYKQAMNDVNNNQWVKDMDHEMESMFFN</sequence>
<dbReference type="Proteomes" id="UP000321393">
    <property type="component" value="Unassembled WGS sequence"/>
</dbReference>
<protein>
    <submittedName>
        <fullName evidence="2">Gag/pol protein</fullName>
    </submittedName>
</protein>